<proteinExistence type="predicted"/>
<dbReference type="AlphaFoldDB" id="A0A914CDW1"/>
<dbReference type="Proteomes" id="UP000887540">
    <property type="component" value="Unplaced"/>
</dbReference>
<name>A0A914CDW1_9BILA</name>
<accession>A0A914CDW1</accession>
<evidence type="ECO:0000313" key="1">
    <source>
        <dbReference type="Proteomes" id="UP000887540"/>
    </source>
</evidence>
<sequence>MIGKAVGHLTGAYGIASLVDPKVDVHNDAKYYLVLASDPDLELEELGLEDVKNLGQVLGINAKGVTEKEFNKTLAFAKRFPDEFTLESIPELEKKYDCMKWSSFLTEHLQFASGYILEYVLNDFDFKILNYNKARAMIDLCKILNETLQKEPQTVINYFYAKLIRQLKREGFITVSNKANKRFGSDGYL</sequence>
<keyword evidence="1" id="KW-1185">Reference proteome</keyword>
<reference evidence="2" key="1">
    <citation type="submission" date="2022-11" db="UniProtKB">
        <authorList>
            <consortium name="WormBaseParasite"/>
        </authorList>
    </citation>
    <scope>IDENTIFICATION</scope>
</reference>
<dbReference type="WBParaSite" id="ACRNAN_Path_925.g3559.t1">
    <property type="protein sequence ID" value="ACRNAN_Path_925.g3559.t1"/>
    <property type="gene ID" value="ACRNAN_Path_925.g3559"/>
</dbReference>
<organism evidence="1 2">
    <name type="scientific">Acrobeloides nanus</name>
    <dbReference type="NCBI Taxonomy" id="290746"/>
    <lineage>
        <taxon>Eukaryota</taxon>
        <taxon>Metazoa</taxon>
        <taxon>Ecdysozoa</taxon>
        <taxon>Nematoda</taxon>
        <taxon>Chromadorea</taxon>
        <taxon>Rhabditida</taxon>
        <taxon>Tylenchina</taxon>
        <taxon>Cephalobomorpha</taxon>
        <taxon>Cephaloboidea</taxon>
        <taxon>Cephalobidae</taxon>
        <taxon>Acrobeloides</taxon>
    </lineage>
</organism>
<evidence type="ECO:0000313" key="2">
    <source>
        <dbReference type="WBParaSite" id="ACRNAN_Path_925.g3559.t1"/>
    </source>
</evidence>
<protein>
    <submittedName>
        <fullName evidence="2">Uncharacterized protein</fullName>
    </submittedName>
</protein>